<dbReference type="Proteomes" id="UP000838878">
    <property type="component" value="Chromosome 8"/>
</dbReference>
<dbReference type="Pfam" id="PF01401">
    <property type="entry name" value="Peptidase_M2"/>
    <property type="match status" value="2"/>
</dbReference>
<evidence type="ECO:0000256" key="14">
    <source>
        <dbReference type="SAM" id="SignalP"/>
    </source>
</evidence>
<feature type="binding site" evidence="9">
    <location>
        <position position="1061"/>
    </location>
    <ligand>
        <name>Zn(2+)</name>
        <dbReference type="ChEBI" id="CHEBI:29105"/>
        <label>1</label>
        <note>catalytic</note>
    </ligand>
</feature>
<feature type="active site" description="Proton donor 1" evidence="7">
    <location>
        <position position="535"/>
    </location>
</feature>
<evidence type="ECO:0000256" key="4">
    <source>
        <dbReference type="ARBA" id="ARBA00023180"/>
    </source>
</evidence>
<keyword evidence="16" id="KW-1185">Reference proteome</keyword>
<dbReference type="PRINTS" id="PR00791">
    <property type="entry name" value="PEPDIPTASEA"/>
</dbReference>
<keyword evidence="3 10" id="KW-1015">Disulfide bond</keyword>
<evidence type="ECO:0000256" key="5">
    <source>
        <dbReference type="PIRSR" id="PIRSR601548-1"/>
    </source>
</evidence>
<evidence type="ECO:0000256" key="6">
    <source>
        <dbReference type="PIRSR" id="PIRSR601548-10"/>
    </source>
</evidence>
<sequence>MLKIGGGAALLAAIVAVFVVATQGRDPDLEALEQEGREYIMHLDKMAGVRKNRASLAEWAYTSNITEENEEKRIQVQLELSKQEKQAWEETKMYKWQDFQDFSLRRMFKKYTQLGVSALPDDKYKLLMQCVSGMESNYATSKICDYKNATKCDLALEPDITEIFTKSQDPDELKHTWVEWHKAAGAKARQNFTQYVQLDNEAAKLNGFKDVAEWWQSEYEVPDFEQQLAKLWEDVKPLYQQLHAYVRKRLRDKYGEGIVSARGPIPAHLLGNMWAQTWTNIESFTRPYPDKKEIDITKTMKDQNYTPLKMFQMSDEFFRSLNLTAMPEKFWKNSIIEKPTDREIVCHASAWDFYDGEDFRIKQCSTVDYEYFQTTHHEMGHVQYFLQYKDQPVVFRDGANPVIHHEMGHIQYYLQYRHLPFVFRNGANPGFHEAVGDTIALSVSSPKHLRRVGLISGDAEDEQTEINQLYKMGIDKIVFLPFAYTLDLFRYGVFRGNTTPDDYNCHYWRLRDSLQGVEPPVPRSEEDFDAAAKYHVSADVEYARYYVSFIIQFQFHRALCQLAGEYAPGDVTRKLVDCDIYQSVHAGNALANMLKMGSSKPWPDAMEALTGQRAMRADGLLEYFRPLHEWLEAENQRTGEFIGWEPSKIQYCSAEQRAALEAEGVRDSRVSISAGAVHRTTLIMLKIFVELALVGAIASVFIVAAQGRAAERAAEEAAGREYMRTLDEITSKAKNKRTIASWNYESNITAYNEEKQLQVALEVAEEEKENWKETMTYLWHEFEDPDLRRMFEKYSRLGTSALPEDLNQRLIQAINNMKTTYAKATICDYKDRSKCDLYVEPDVTNVFSTSDDPEELKYTWLEWHKVAGAASKGNFTEYVNMNNEAAKLNGYDNVAEWWISEYEEEDSEDQFAALWAQIKPLYQQIHAYVRRHLRLKYGDDVVSAKGPIPAHLLGNIWAQTWNNVEKFTRPYPEKPEVDVTAALIAQNYTPLKIFKTAEEFFKSLNLSGMPDTFWENSIIEKPNDGRDMVCHASAWDFFDGEDFRIKQCTTITNAFFKTTHHEMGHIQYYLQYKDLPVIYRAGANPGFHEAVGDVMALSVSTPKHLRVLGLLEDGPDDLESNINQLYKMILDKIVFLPFAYLLDLYRYGVFRGTTTESDYNCHFWKLREAFQGVEPPAPRSEADFDPAAKYHVSADVEYMRYYISFIIQFQFHRSLCQIAGEYSPGDSNKLLSNCDIYRSTAAGNAFGKMLQLGSSKPWPDAMEVLTGQRRMDASGVLEYFEPLHEWLKAENERTGEYIGWEPSTVQYCTPEQKSAMADSEFLKSLNKRVGQ</sequence>
<keyword evidence="2 14" id="KW-0732">Signal</keyword>
<feature type="signal peptide" evidence="14">
    <location>
        <begin position="1"/>
        <end position="24"/>
    </location>
</feature>
<feature type="active site" description="Proton acceptor 1" evidence="7">
    <location>
        <position position="378"/>
    </location>
</feature>
<feature type="binding site" evidence="9">
    <location>
        <position position="1065"/>
    </location>
    <ligand>
        <name>Zn(2+)</name>
        <dbReference type="ChEBI" id="CHEBI:29105"/>
        <label>1</label>
        <note>catalytic</note>
    </ligand>
</feature>
<keyword evidence="4 6" id="KW-0325">Glycoprotein</keyword>
<feature type="disulfide bond" evidence="12">
    <location>
        <begin position="346"/>
        <end position="364"/>
    </location>
</feature>
<feature type="disulfide bond" evidence="12">
    <location>
        <begin position="560"/>
        <end position="578"/>
    </location>
</feature>
<feature type="active site" description="Proton acceptor 1" evidence="5">
    <location>
        <position position="1062"/>
    </location>
</feature>
<dbReference type="OrthoDB" id="10029630at2759"/>
<name>A0A8J9VST8_9NEOP</name>
<keyword evidence="13" id="KW-0645">Protease</keyword>
<feature type="active site" description="Proton acceptor 2" evidence="7">
    <location>
        <position position="1062"/>
    </location>
</feature>
<reference evidence="15" key="1">
    <citation type="submission" date="2021-12" db="EMBL/GenBank/DDBJ databases">
        <authorList>
            <person name="Martin H S."/>
        </authorList>
    </citation>
    <scope>NUCLEOTIDE SEQUENCE</scope>
</reference>
<dbReference type="GO" id="GO:0005886">
    <property type="term" value="C:plasma membrane"/>
    <property type="evidence" value="ECO:0007669"/>
    <property type="project" value="TreeGrafter"/>
</dbReference>
<feature type="disulfide bond" evidence="12">
    <location>
        <begin position="144"/>
        <end position="152"/>
    </location>
</feature>
<feature type="binding site" evidence="11">
    <location>
        <position position="1061"/>
    </location>
    <ligand>
        <name>Zn(2+)</name>
        <dbReference type="ChEBI" id="CHEBI:29105"/>
        <label>2</label>
        <note>catalytic</note>
    </ligand>
</feature>
<dbReference type="PANTHER" id="PTHR10514">
    <property type="entry name" value="ANGIOTENSIN-CONVERTING ENZYME"/>
    <property type="match status" value="1"/>
</dbReference>
<evidence type="ECO:0000256" key="2">
    <source>
        <dbReference type="ARBA" id="ARBA00022729"/>
    </source>
</evidence>
<keyword evidence="13" id="KW-0121">Carboxypeptidase</keyword>
<feature type="chain" id="PRO_5035469906" description="Angiotensin-converting enzyme" evidence="14">
    <location>
        <begin position="25"/>
        <end position="1331"/>
    </location>
</feature>
<evidence type="ECO:0000256" key="1">
    <source>
        <dbReference type="ARBA" id="ARBA00008139"/>
    </source>
</evidence>
<dbReference type="GO" id="GO:0008241">
    <property type="term" value="F:peptidyl-dipeptidase activity"/>
    <property type="evidence" value="ECO:0007669"/>
    <property type="project" value="InterPro"/>
</dbReference>
<feature type="binding site" evidence="8">
    <location>
        <position position="1200"/>
    </location>
    <ligand>
        <name>chloride</name>
        <dbReference type="ChEBI" id="CHEBI:17996"/>
        <label>1</label>
    </ligand>
</feature>
<evidence type="ECO:0000256" key="9">
    <source>
        <dbReference type="PIRSR" id="PIRSR601548-3"/>
    </source>
</evidence>
<protein>
    <recommendedName>
        <fullName evidence="13">Angiotensin-converting enzyme</fullName>
        <ecNumber evidence="13">3.4.-.-</ecNumber>
    </recommendedName>
</protein>
<keyword evidence="13" id="KW-0482">Metalloprotease</keyword>
<dbReference type="CDD" id="cd06461">
    <property type="entry name" value="M2_ACE"/>
    <property type="match status" value="2"/>
</dbReference>
<dbReference type="GO" id="GO:0046872">
    <property type="term" value="F:metal ion binding"/>
    <property type="evidence" value="ECO:0007669"/>
    <property type="project" value="UniProtKB-KW"/>
</dbReference>
<proteinExistence type="inferred from homology"/>
<dbReference type="PROSITE" id="PS52011">
    <property type="entry name" value="PEPTIDASE_M2"/>
    <property type="match status" value="2"/>
</dbReference>
<keyword evidence="9 13" id="KW-0862">Zinc</keyword>
<comment type="cofactor">
    <cofactor evidence="13">
        <name>Zn(2+)</name>
        <dbReference type="ChEBI" id="CHEBI:29105"/>
    </cofactor>
    <text evidence="13">Binds 2 Zn(2+) ions per subunit.</text>
</comment>
<feature type="disulfide bond" evidence="10 12">
    <location>
        <begin position="1216"/>
        <end position="1234"/>
    </location>
</feature>
<evidence type="ECO:0000256" key="12">
    <source>
        <dbReference type="PROSITE-ProRule" id="PRU01355"/>
    </source>
</evidence>
<dbReference type="InterPro" id="IPR001548">
    <property type="entry name" value="Peptidase_M2"/>
</dbReference>
<dbReference type="GO" id="GO:0004180">
    <property type="term" value="F:carboxypeptidase activity"/>
    <property type="evidence" value="ECO:0007669"/>
    <property type="project" value="UniProtKB-KW"/>
</dbReference>
<evidence type="ECO:0000313" key="15">
    <source>
        <dbReference type="EMBL" id="CAH0729158.1"/>
    </source>
</evidence>
<comment type="similarity">
    <text evidence="1 12 13">Belongs to the peptidase M2 family.</text>
</comment>
<dbReference type="GO" id="GO:0006508">
    <property type="term" value="P:proteolysis"/>
    <property type="evidence" value="ECO:0007669"/>
    <property type="project" value="UniProtKB-KW"/>
</dbReference>
<feature type="binding site" evidence="8">
    <location>
        <position position="902"/>
    </location>
    <ligand>
        <name>chloride</name>
        <dbReference type="ChEBI" id="CHEBI:17996"/>
        <label>1</label>
    </ligand>
</feature>
<feature type="binding site" evidence="9">
    <location>
        <position position="1089"/>
    </location>
    <ligand>
        <name>Zn(2+)</name>
        <dbReference type="ChEBI" id="CHEBI:29105"/>
        <label>1</label>
        <note>catalytic</note>
    </ligand>
</feature>
<feature type="active site" description="Proton donor 1" evidence="5">
    <location>
        <position position="1191"/>
    </location>
</feature>
<keyword evidence="13" id="KW-0378">Hydrolase</keyword>
<feature type="non-terminal residue" evidence="15">
    <location>
        <position position="1331"/>
    </location>
</feature>
<evidence type="ECO:0000313" key="16">
    <source>
        <dbReference type="Proteomes" id="UP000838878"/>
    </source>
</evidence>
<evidence type="ECO:0000256" key="13">
    <source>
        <dbReference type="RuleBase" id="RU361144"/>
    </source>
</evidence>
<organism evidence="15 16">
    <name type="scientific">Brenthis ino</name>
    <name type="common">lesser marbled fritillary</name>
    <dbReference type="NCBI Taxonomy" id="405034"/>
    <lineage>
        <taxon>Eukaryota</taxon>
        <taxon>Metazoa</taxon>
        <taxon>Ecdysozoa</taxon>
        <taxon>Arthropoda</taxon>
        <taxon>Hexapoda</taxon>
        <taxon>Insecta</taxon>
        <taxon>Pterygota</taxon>
        <taxon>Neoptera</taxon>
        <taxon>Endopterygota</taxon>
        <taxon>Lepidoptera</taxon>
        <taxon>Glossata</taxon>
        <taxon>Ditrysia</taxon>
        <taxon>Papilionoidea</taxon>
        <taxon>Nymphalidae</taxon>
        <taxon>Heliconiinae</taxon>
        <taxon>Argynnini</taxon>
        <taxon>Brenthis</taxon>
    </lineage>
</organism>
<feature type="disulfide bond" evidence="10 12">
    <location>
        <begin position="827"/>
        <end position="835"/>
    </location>
</feature>
<dbReference type="PANTHER" id="PTHR10514:SF44">
    <property type="entry name" value="ANGIOTENSIN-CONVERTING ENZYME-RELATED"/>
    <property type="match status" value="1"/>
</dbReference>
<evidence type="ECO:0000256" key="8">
    <source>
        <dbReference type="PIRSR" id="PIRSR601548-2"/>
    </source>
</evidence>
<evidence type="ECO:0000256" key="11">
    <source>
        <dbReference type="PIRSR" id="PIRSR601548-8"/>
    </source>
</evidence>
<evidence type="ECO:0000256" key="7">
    <source>
        <dbReference type="PIRSR" id="PIRSR601548-11"/>
    </source>
</evidence>
<feature type="disulfide bond" evidence="10 12">
    <location>
        <begin position="1030"/>
        <end position="1048"/>
    </location>
</feature>
<feature type="glycosylation site" description="N-linked (GlcNAc...) asparagine" evidence="6">
    <location>
        <position position="747"/>
    </location>
</feature>
<feature type="active site" description="Proton donor 2" evidence="7">
    <location>
        <position position="1191"/>
    </location>
</feature>
<dbReference type="EC" id="3.4.-.-" evidence="13"/>
<dbReference type="SUPFAM" id="SSF55486">
    <property type="entry name" value="Metalloproteases ('zincins'), catalytic domain"/>
    <property type="match status" value="3"/>
</dbReference>
<dbReference type="GO" id="GO:0005615">
    <property type="term" value="C:extracellular space"/>
    <property type="evidence" value="ECO:0007669"/>
    <property type="project" value="TreeGrafter"/>
</dbReference>
<dbReference type="GO" id="GO:0008237">
    <property type="term" value="F:metallopeptidase activity"/>
    <property type="evidence" value="ECO:0007669"/>
    <property type="project" value="UniProtKB-KW"/>
</dbReference>
<feature type="binding site" evidence="11">
    <location>
        <position position="1089"/>
    </location>
    <ligand>
        <name>Zn(2+)</name>
        <dbReference type="ChEBI" id="CHEBI:29105"/>
        <label>2</label>
        <note>catalytic</note>
    </ligand>
</feature>
<feature type="binding site" evidence="11">
    <location>
        <position position="1065"/>
    </location>
    <ligand>
        <name>Zn(2+)</name>
        <dbReference type="ChEBI" id="CHEBI:29105"/>
        <label>2</label>
        <note>catalytic</note>
    </ligand>
</feature>
<keyword evidence="9 13" id="KW-0479">Metal-binding</keyword>
<gene>
    <name evidence="15" type="ORF">BINO364_LOCUS14300</name>
</gene>
<evidence type="ECO:0000256" key="10">
    <source>
        <dbReference type="PIRSR" id="PIRSR601548-4"/>
    </source>
</evidence>
<evidence type="ECO:0000256" key="3">
    <source>
        <dbReference type="ARBA" id="ARBA00023157"/>
    </source>
</evidence>
<accession>A0A8J9VST8</accession>
<dbReference type="EMBL" id="OV170228">
    <property type="protein sequence ID" value="CAH0729158.1"/>
    <property type="molecule type" value="Genomic_DNA"/>
</dbReference>